<keyword evidence="3" id="KW-1185">Reference proteome</keyword>
<evidence type="ECO:0000256" key="1">
    <source>
        <dbReference type="SAM" id="SignalP"/>
    </source>
</evidence>
<reference evidence="2" key="2">
    <citation type="submission" date="2023-06" db="EMBL/GenBank/DDBJ databases">
        <authorList>
            <consortium name="Lawrence Berkeley National Laboratory"/>
            <person name="Haridas S."/>
            <person name="Hensen N."/>
            <person name="Bonometti L."/>
            <person name="Westerberg I."/>
            <person name="Brannstrom I.O."/>
            <person name="Guillou S."/>
            <person name="Cros-Aarteil S."/>
            <person name="Calhoun S."/>
            <person name="Kuo A."/>
            <person name="Mondo S."/>
            <person name="Pangilinan J."/>
            <person name="Riley R."/>
            <person name="LaButti K."/>
            <person name="Andreopoulos B."/>
            <person name="Lipzen A."/>
            <person name="Chen C."/>
            <person name="Yanf M."/>
            <person name="Daum C."/>
            <person name="Ng V."/>
            <person name="Clum A."/>
            <person name="Steindorff A."/>
            <person name="Ohm R."/>
            <person name="Martin F."/>
            <person name="Silar P."/>
            <person name="Natvig D."/>
            <person name="Lalanne C."/>
            <person name="Gautier V."/>
            <person name="Ament-velasquez S.L."/>
            <person name="Kruys A."/>
            <person name="Hutchinson M.I."/>
            <person name="Powell A.J."/>
            <person name="Barry K."/>
            <person name="Miller A.N."/>
            <person name="Grigoriev I.V."/>
            <person name="Debuchy R."/>
            <person name="Gladieux P."/>
            <person name="Thoren M.H."/>
            <person name="Johannesson H."/>
        </authorList>
    </citation>
    <scope>NUCLEOTIDE SEQUENCE</scope>
    <source>
        <strain evidence="2">CBS 232.78</strain>
    </source>
</reference>
<protein>
    <submittedName>
        <fullName evidence="2">Uncharacterized protein</fullName>
    </submittedName>
</protein>
<organism evidence="2 3">
    <name type="scientific">Podospora didyma</name>
    <dbReference type="NCBI Taxonomy" id="330526"/>
    <lineage>
        <taxon>Eukaryota</taxon>
        <taxon>Fungi</taxon>
        <taxon>Dikarya</taxon>
        <taxon>Ascomycota</taxon>
        <taxon>Pezizomycotina</taxon>
        <taxon>Sordariomycetes</taxon>
        <taxon>Sordariomycetidae</taxon>
        <taxon>Sordariales</taxon>
        <taxon>Podosporaceae</taxon>
        <taxon>Podospora</taxon>
    </lineage>
</organism>
<feature type="chain" id="PRO_5042085855" evidence="1">
    <location>
        <begin position="20"/>
        <end position="212"/>
    </location>
</feature>
<feature type="signal peptide" evidence="1">
    <location>
        <begin position="1"/>
        <end position="19"/>
    </location>
</feature>
<dbReference type="EMBL" id="JAULSW010000005">
    <property type="protein sequence ID" value="KAK3381824.1"/>
    <property type="molecule type" value="Genomic_DNA"/>
</dbReference>
<dbReference type="Proteomes" id="UP001285441">
    <property type="component" value="Unassembled WGS sequence"/>
</dbReference>
<comment type="caution">
    <text evidence="2">The sequence shown here is derived from an EMBL/GenBank/DDBJ whole genome shotgun (WGS) entry which is preliminary data.</text>
</comment>
<keyword evidence="1" id="KW-0732">Signal</keyword>
<evidence type="ECO:0000313" key="3">
    <source>
        <dbReference type="Proteomes" id="UP001285441"/>
    </source>
</evidence>
<name>A0AAE0NI15_9PEZI</name>
<sequence length="212" mass="23667">MWQLVSALIRVMSLWGVLTRLVQKLTTLGGLQELKEILQAGVVVALQLGFQCSGKEDFEGRFAFRLVMNAHLFGPGWGLGLDTLNLPVHIPYNGLVGQPKWSTSQSARIVNYQLFLRRVPALFREPTADTKTVGGKLITLGHKRLEGGRLVQITIVSHHQLGNDRSPHEWEWQTFAADYLPPSGSVVATRVDYLYSQHRPGAVKKRWDGVAC</sequence>
<evidence type="ECO:0000313" key="2">
    <source>
        <dbReference type="EMBL" id="KAK3381824.1"/>
    </source>
</evidence>
<reference evidence="2" key="1">
    <citation type="journal article" date="2023" name="Mol. Phylogenet. Evol.">
        <title>Genome-scale phylogeny and comparative genomics of the fungal order Sordariales.</title>
        <authorList>
            <person name="Hensen N."/>
            <person name="Bonometti L."/>
            <person name="Westerberg I."/>
            <person name="Brannstrom I.O."/>
            <person name="Guillou S."/>
            <person name="Cros-Aarteil S."/>
            <person name="Calhoun S."/>
            <person name="Haridas S."/>
            <person name="Kuo A."/>
            <person name="Mondo S."/>
            <person name="Pangilinan J."/>
            <person name="Riley R."/>
            <person name="LaButti K."/>
            <person name="Andreopoulos B."/>
            <person name="Lipzen A."/>
            <person name="Chen C."/>
            <person name="Yan M."/>
            <person name="Daum C."/>
            <person name="Ng V."/>
            <person name="Clum A."/>
            <person name="Steindorff A."/>
            <person name="Ohm R.A."/>
            <person name="Martin F."/>
            <person name="Silar P."/>
            <person name="Natvig D.O."/>
            <person name="Lalanne C."/>
            <person name="Gautier V."/>
            <person name="Ament-Velasquez S.L."/>
            <person name="Kruys A."/>
            <person name="Hutchinson M.I."/>
            <person name="Powell A.J."/>
            <person name="Barry K."/>
            <person name="Miller A.N."/>
            <person name="Grigoriev I.V."/>
            <person name="Debuchy R."/>
            <person name="Gladieux P."/>
            <person name="Hiltunen Thoren M."/>
            <person name="Johannesson H."/>
        </authorList>
    </citation>
    <scope>NUCLEOTIDE SEQUENCE</scope>
    <source>
        <strain evidence="2">CBS 232.78</strain>
    </source>
</reference>
<gene>
    <name evidence="2" type="ORF">B0H63DRAFT_451120</name>
</gene>
<proteinExistence type="predicted"/>
<accession>A0AAE0NI15</accession>
<dbReference type="AlphaFoldDB" id="A0AAE0NI15"/>